<comment type="caution">
    <text evidence="13">The sequence shown here is derived from an EMBL/GenBank/DDBJ whole genome shotgun (WGS) entry which is preliminary data.</text>
</comment>
<evidence type="ECO:0000259" key="12">
    <source>
        <dbReference type="Pfam" id="PF01529"/>
    </source>
</evidence>
<feature type="compositionally biased region" description="Basic residues" evidence="11">
    <location>
        <begin position="233"/>
        <end position="245"/>
    </location>
</feature>
<feature type="compositionally biased region" description="Polar residues" evidence="11">
    <location>
        <begin position="1"/>
        <end position="15"/>
    </location>
</feature>
<feature type="compositionally biased region" description="Low complexity" evidence="11">
    <location>
        <begin position="31"/>
        <end position="53"/>
    </location>
</feature>
<evidence type="ECO:0000256" key="9">
    <source>
        <dbReference type="ARBA" id="ARBA00048048"/>
    </source>
</evidence>
<feature type="compositionally biased region" description="Low complexity" evidence="11">
    <location>
        <begin position="119"/>
        <end position="145"/>
    </location>
</feature>
<reference evidence="13 14" key="1">
    <citation type="journal article" date="2023" name="Commun. Biol.">
        <title>Genome analysis of Parmales, the sister group of diatoms, reveals the evolutionary specialization of diatoms from phago-mixotrophs to photoautotrophs.</title>
        <authorList>
            <person name="Ban H."/>
            <person name="Sato S."/>
            <person name="Yoshikawa S."/>
            <person name="Yamada K."/>
            <person name="Nakamura Y."/>
            <person name="Ichinomiya M."/>
            <person name="Sato N."/>
            <person name="Blanc-Mathieu R."/>
            <person name="Endo H."/>
            <person name="Kuwata A."/>
            <person name="Ogata H."/>
        </authorList>
    </citation>
    <scope>NUCLEOTIDE SEQUENCE [LARGE SCALE GENOMIC DNA]</scope>
</reference>
<dbReference type="EC" id="2.3.1.225" evidence="10"/>
<evidence type="ECO:0000256" key="11">
    <source>
        <dbReference type="SAM" id="MobiDB-lite"/>
    </source>
</evidence>
<comment type="similarity">
    <text evidence="10">Belongs to the DHHC palmitoyltransferase family.</text>
</comment>
<keyword evidence="14" id="KW-1185">Reference proteome</keyword>
<dbReference type="PROSITE" id="PS50216">
    <property type="entry name" value="DHHC"/>
    <property type="match status" value="1"/>
</dbReference>
<proteinExistence type="inferred from homology"/>
<keyword evidence="2 10" id="KW-0808">Transferase</keyword>
<protein>
    <recommendedName>
        <fullName evidence="10">Palmitoyltransferase</fullName>
        <ecNumber evidence="10">2.3.1.225</ecNumber>
    </recommendedName>
</protein>
<evidence type="ECO:0000256" key="1">
    <source>
        <dbReference type="ARBA" id="ARBA00004127"/>
    </source>
</evidence>
<comment type="subcellular location">
    <subcellularLocation>
        <location evidence="1">Endomembrane system</location>
        <topology evidence="1">Multi-pass membrane protein</topology>
    </subcellularLocation>
</comment>
<evidence type="ECO:0000256" key="8">
    <source>
        <dbReference type="ARBA" id="ARBA00023315"/>
    </source>
</evidence>
<comment type="domain">
    <text evidence="10">The DHHC domain is required for palmitoyltransferase activity.</text>
</comment>
<name>A0ABQ6NDP3_9STRA</name>
<dbReference type="PANTHER" id="PTHR22883">
    <property type="entry name" value="ZINC FINGER DHHC DOMAIN CONTAINING PROTEIN"/>
    <property type="match status" value="1"/>
</dbReference>
<keyword evidence="3 10" id="KW-0812">Transmembrane</keyword>
<feature type="region of interest" description="Disordered" evidence="11">
    <location>
        <begin position="78"/>
        <end position="282"/>
    </location>
</feature>
<keyword evidence="7" id="KW-0449">Lipoprotein</keyword>
<feature type="compositionally biased region" description="Low complexity" evidence="11">
    <location>
        <begin position="99"/>
        <end position="112"/>
    </location>
</feature>
<evidence type="ECO:0000313" key="13">
    <source>
        <dbReference type="EMBL" id="GMI56600.1"/>
    </source>
</evidence>
<feature type="domain" description="Palmitoyltransferase DHHC" evidence="12">
    <location>
        <begin position="392"/>
        <end position="514"/>
    </location>
</feature>
<feature type="transmembrane region" description="Helical" evidence="10">
    <location>
        <begin position="479"/>
        <end position="503"/>
    </location>
</feature>
<feature type="compositionally biased region" description="Polar residues" evidence="11">
    <location>
        <begin position="250"/>
        <end position="260"/>
    </location>
</feature>
<evidence type="ECO:0000256" key="3">
    <source>
        <dbReference type="ARBA" id="ARBA00022692"/>
    </source>
</evidence>
<evidence type="ECO:0000256" key="10">
    <source>
        <dbReference type="RuleBase" id="RU079119"/>
    </source>
</evidence>
<evidence type="ECO:0000256" key="4">
    <source>
        <dbReference type="ARBA" id="ARBA00022989"/>
    </source>
</evidence>
<evidence type="ECO:0000256" key="5">
    <source>
        <dbReference type="ARBA" id="ARBA00023136"/>
    </source>
</evidence>
<feature type="region of interest" description="Disordered" evidence="11">
    <location>
        <begin position="1"/>
        <end position="64"/>
    </location>
</feature>
<keyword evidence="8 10" id="KW-0012">Acyltransferase</keyword>
<dbReference type="PANTHER" id="PTHR22883:SF43">
    <property type="entry name" value="PALMITOYLTRANSFERASE APP"/>
    <property type="match status" value="1"/>
</dbReference>
<evidence type="ECO:0000313" key="14">
    <source>
        <dbReference type="Proteomes" id="UP001165060"/>
    </source>
</evidence>
<dbReference type="InterPro" id="IPR001594">
    <property type="entry name" value="Palmitoyltrfase_DHHC"/>
</dbReference>
<dbReference type="Pfam" id="PF01529">
    <property type="entry name" value="DHHC"/>
    <property type="match status" value="1"/>
</dbReference>
<feature type="compositionally biased region" description="Polar residues" evidence="11">
    <location>
        <begin position="175"/>
        <end position="196"/>
    </location>
</feature>
<dbReference type="Proteomes" id="UP001165060">
    <property type="component" value="Unassembled WGS sequence"/>
</dbReference>
<sequence>MSTLTSDPSFATAAQSIDGPHAQHLPPPSTGIPISGSHPISGSPVSPVSLASSPPSPPPIESVAMASQLHLSALSGVKTTATSHLDSGLEEQEDPSFTDSSADSLADSPASSGDERESPPLSESSPEQSPNLSPSMSPSSPGTPSGEAGTPENRQHPHRPTIGVNLDRTDPRFGNSATWTATPTSSIGHSGNNTMSFDGDLSIAKSDSSNTSTGSQWSVPSTASSPSSIPRPTRTRRSTHSRPTKRPFLPSSSGKATSTPPSRPPAKSHRSSVGTHDPSTPRYLQYKGRASFYFKGRLMSGPSLMRMYFSMGTLWVTYGAFCAFVFPVLPPVLPDLIPAAFLFANPFVSAPAAALLVFATVSLLLTSFTDPGIIPRCQTQTLIQSMPLEVKDKMHYCPTCNVIRPSRTKHCRRSDACVREFDHFCPWTGSAVGVRNYRYFLWFTWSVFLSCALVFAATLEVFLSSLSAHKLVLEILCPVLMLWTLFTGLLVGALCMFHLFLIMQGKTTNEWLRSERNIKHPMCSFPGLLARACFAPPPPSLLLNMWEPPGMEDEERDVEMAEEAVDVLQKELRPLSGEVV</sequence>
<evidence type="ECO:0000256" key="2">
    <source>
        <dbReference type="ARBA" id="ARBA00022679"/>
    </source>
</evidence>
<feature type="compositionally biased region" description="Low complexity" evidence="11">
    <location>
        <begin position="218"/>
        <end position="232"/>
    </location>
</feature>
<feature type="transmembrane region" description="Helical" evidence="10">
    <location>
        <begin position="307"/>
        <end position="329"/>
    </location>
</feature>
<keyword evidence="6" id="KW-0564">Palmitate</keyword>
<gene>
    <name evidence="13" type="ORF">TeGR_g12451</name>
</gene>
<evidence type="ECO:0000256" key="6">
    <source>
        <dbReference type="ARBA" id="ARBA00023139"/>
    </source>
</evidence>
<dbReference type="EMBL" id="BRYB01006399">
    <property type="protein sequence ID" value="GMI56600.1"/>
    <property type="molecule type" value="Genomic_DNA"/>
</dbReference>
<feature type="transmembrane region" description="Helical" evidence="10">
    <location>
        <begin position="439"/>
        <end position="459"/>
    </location>
</feature>
<comment type="catalytic activity">
    <reaction evidence="9 10">
        <text>L-cysteinyl-[protein] + hexadecanoyl-CoA = S-hexadecanoyl-L-cysteinyl-[protein] + CoA</text>
        <dbReference type="Rhea" id="RHEA:36683"/>
        <dbReference type="Rhea" id="RHEA-COMP:10131"/>
        <dbReference type="Rhea" id="RHEA-COMP:11032"/>
        <dbReference type="ChEBI" id="CHEBI:29950"/>
        <dbReference type="ChEBI" id="CHEBI:57287"/>
        <dbReference type="ChEBI" id="CHEBI:57379"/>
        <dbReference type="ChEBI" id="CHEBI:74151"/>
        <dbReference type="EC" id="2.3.1.225"/>
    </reaction>
</comment>
<accession>A0ABQ6NDP3</accession>
<keyword evidence="5 10" id="KW-0472">Membrane</keyword>
<feature type="transmembrane region" description="Helical" evidence="10">
    <location>
        <begin position="341"/>
        <end position="366"/>
    </location>
</feature>
<dbReference type="InterPro" id="IPR039859">
    <property type="entry name" value="PFA4/ZDH16/20/ERF2-like"/>
</dbReference>
<keyword evidence="4 10" id="KW-1133">Transmembrane helix</keyword>
<evidence type="ECO:0000256" key="7">
    <source>
        <dbReference type="ARBA" id="ARBA00023288"/>
    </source>
</evidence>
<organism evidence="13 14">
    <name type="scientific">Tetraparma gracilis</name>
    <dbReference type="NCBI Taxonomy" id="2962635"/>
    <lineage>
        <taxon>Eukaryota</taxon>
        <taxon>Sar</taxon>
        <taxon>Stramenopiles</taxon>
        <taxon>Ochrophyta</taxon>
        <taxon>Bolidophyceae</taxon>
        <taxon>Parmales</taxon>
        <taxon>Triparmaceae</taxon>
        <taxon>Tetraparma</taxon>
    </lineage>
</organism>
<feature type="compositionally biased region" description="Polar residues" evidence="11">
    <location>
        <begin position="205"/>
        <end position="217"/>
    </location>
</feature>